<evidence type="ECO:0008006" key="4">
    <source>
        <dbReference type="Google" id="ProtNLM"/>
    </source>
</evidence>
<dbReference type="GO" id="GO:0003677">
    <property type="term" value="F:DNA binding"/>
    <property type="evidence" value="ECO:0007669"/>
    <property type="project" value="TreeGrafter"/>
</dbReference>
<dbReference type="STRING" id="92696.A0A4R0RJE3"/>
<dbReference type="EMBL" id="RWJN01000114">
    <property type="protein sequence ID" value="TCD66983.1"/>
    <property type="molecule type" value="Genomic_DNA"/>
</dbReference>
<evidence type="ECO:0000256" key="1">
    <source>
        <dbReference type="SAM" id="MobiDB-lite"/>
    </source>
</evidence>
<dbReference type="OrthoDB" id="9996895at2759"/>
<dbReference type="Proteomes" id="UP000292702">
    <property type="component" value="Unassembled WGS sequence"/>
</dbReference>
<reference evidence="2 3" key="1">
    <citation type="submission" date="2018-11" db="EMBL/GenBank/DDBJ databases">
        <title>Genome assembly of Steccherinum ochraceum LE-BIN_3174, the white-rot fungus of the Steccherinaceae family (The Residual Polyporoid clade, Polyporales, Basidiomycota).</title>
        <authorList>
            <person name="Fedorova T.V."/>
            <person name="Glazunova O.A."/>
            <person name="Landesman E.O."/>
            <person name="Moiseenko K.V."/>
            <person name="Psurtseva N.V."/>
            <person name="Savinova O.S."/>
            <person name="Shakhova N.V."/>
            <person name="Tyazhelova T.V."/>
            <person name="Vasina D.V."/>
        </authorList>
    </citation>
    <scope>NUCLEOTIDE SEQUENCE [LARGE SCALE GENOMIC DNA]</scope>
    <source>
        <strain evidence="2 3">LE-BIN_3174</strain>
    </source>
</reference>
<sequence length="923" mass="101490">MTDTKRKLRSRKTTKPNPAQQTLKDMFGSKSSSFNAAQETPVLEPDNDVEETPDNAVEDAGREEIVETIGPTAVSQSFDPKPIKPTPALRHAGSQPTKVFSIFEKRKPTPPPAIEIPDSPPADIIDITAEEPGSSAAHDRHTPVPSGSSQNDPIIVESSPAKPSAVSTGPVWTIFQKKTLQQTTLLKGKQKAAEGLLAPLPDSLGQHVRGPQTKFKPSSSFSFATRTVDEPSPVPSTSHLGDILPQVVLDHQEDPPNSTVDSHAYERQDYVESIPSLHRQYPAVARSLRRDSSNAASSPHQDAWTDKWRPHRAEEVIGNEELALYLRDWLVALRLQMASGTGETLSHGVKSKKRRPPKSRKPEIIRHVKKKRKMDNGLAGFLASDEEDSPDELVFGDDDDEFIMSQDLRGYSSATTPDASSQYSSPLSEPDDEPADLCDVILPFPYTPPDFGSRIHNTILLTGPSGCGKTAAVYACAEELGWDVFEVYPGIGERGGPELNKLIGDIGKNHIVHSALQRSPISRSYFSRSGRKAVIRIDSDDDDDGTTPIELSSDVDSPVAELVIKQSLILIEEVDILYGSDTGFWPAVINIIKDSRRPIVMTCNDPTLVPWSELPLQTTLSFIPCPPPLAASYLQASCLSESFTPTRDTVLRLYTDGLTDSSEALPLHHSACRLDLRFAVNQLQYWSSQLTRPSVVSTATVTTSPEEDFGASRTITGVHNAAPVEALKSPIEHLPAHCWHDSVSFAESQLSRDPSFLLKLYDEPTGPSDSELGYTVLSNDLLPHPTLVSPYYTHDYSLSQEVVAAARRGSRAEPDASLRRQDILTGNLREARMAFGNQALQVLSHCLKPATMFSGDSALYTDYLPWIRYMVEVDNAIEEIVSPPGTQSQIRRQTRNSQRAAQERHIPLEATELEILSRNAFRL</sequence>
<protein>
    <recommendedName>
        <fullName evidence="4">AAA+ ATPase domain-containing protein</fullName>
    </recommendedName>
</protein>
<feature type="region of interest" description="Disordered" evidence="1">
    <location>
        <begin position="1"/>
        <end position="168"/>
    </location>
</feature>
<dbReference type="GO" id="GO:0005634">
    <property type="term" value="C:nucleus"/>
    <property type="evidence" value="ECO:0007669"/>
    <property type="project" value="TreeGrafter"/>
</dbReference>
<feature type="compositionally biased region" description="Acidic residues" evidence="1">
    <location>
        <begin position="45"/>
        <end position="57"/>
    </location>
</feature>
<name>A0A4R0RJE3_9APHY</name>
<evidence type="ECO:0000313" key="3">
    <source>
        <dbReference type="Proteomes" id="UP000292702"/>
    </source>
</evidence>
<dbReference type="AlphaFoldDB" id="A0A4R0RJE3"/>
<proteinExistence type="predicted"/>
<gene>
    <name evidence="2" type="ORF">EIP91_000663</name>
</gene>
<dbReference type="InterPro" id="IPR027417">
    <property type="entry name" value="P-loop_NTPase"/>
</dbReference>
<evidence type="ECO:0000313" key="2">
    <source>
        <dbReference type="EMBL" id="TCD66983.1"/>
    </source>
</evidence>
<comment type="caution">
    <text evidence="2">The sequence shown here is derived from an EMBL/GenBank/DDBJ whole genome shotgun (WGS) entry which is preliminary data.</text>
</comment>
<feature type="region of interest" description="Disordered" evidence="1">
    <location>
        <begin position="410"/>
        <end position="434"/>
    </location>
</feature>
<feature type="region of interest" description="Disordered" evidence="1">
    <location>
        <begin position="201"/>
        <end position="221"/>
    </location>
</feature>
<feature type="compositionally biased region" description="Basic residues" evidence="1">
    <location>
        <begin position="349"/>
        <end position="359"/>
    </location>
</feature>
<feature type="compositionally biased region" description="Polar residues" evidence="1">
    <location>
        <begin position="16"/>
        <end position="38"/>
    </location>
</feature>
<organism evidence="2 3">
    <name type="scientific">Steccherinum ochraceum</name>
    <dbReference type="NCBI Taxonomy" id="92696"/>
    <lineage>
        <taxon>Eukaryota</taxon>
        <taxon>Fungi</taxon>
        <taxon>Dikarya</taxon>
        <taxon>Basidiomycota</taxon>
        <taxon>Agaricomycotina</taxon>
        <taxon>Agaricomycetes</taxon>
        <taxon>Polyporales</taxon>
        <taxon>Steccherinaceae</taxon>
        <taxon>Steccherinum</taxon>
    </lineage>
</organism>
<keyword evidence="3" id="KW-1185">Reference proteome</keyword>
<feature type="region of interest" description="Disordered" evidence="1">
    <location>
        <begin position="287"/>
        <end position="306"/>
    </location>
</feature>
<feature type="region of interest" description="Disordered" evidence="1">
    <location>
        <begin position="341"/>
        <end position="369"/>
    </location>
</feature>
<dbReference type="Gene3D" id="3.40.50.300">
    <property type="entry name" value="P-loop containing nucleotide triphosphate hydrolases"/>
    <property type="match status" value="1"/>
</dbReference>
<dbReference type="PANTHER" id="PTHR23389">
    <property type="entry name" value="CHROMOSOME TRANSMISSION FIDELITY FACTOR 18"/>
    <property type="match status" value="1"/>
</dbReference>
<accession>A0A4R0RJE3</accession>
<dbReference type="PANTHER" id="PTHR23389:SF21">
    <property type="entry name" value="ATPASE FAMILY AAA DOMAIN-CONTAINING PROTEIN 5"/>
    <property type="match status" value="1"/>
</dbReference>
<feature type="compositionally biased region" description="Polar residues" evidence="1">
    <location>
        <begin position="412"/>
        <end position="427"/>
    </location>
</feature>
<feature type="compositionally biased region" description="Basic residues" evidence="1">
    <location>
        <begin position="1"/>
        <end position="14"/>
    </location>
</feature>
<feature type="compositionally biased region" description="Pro residues" evidence="1">
    <location>
        <begin position="109"/>
        <end position="120"/>
    </location>
</feature>
<dbReference type="SUPFAM" id="SSF52540">
    <property type="entry name" value="P-loop containing nucleoside triphosphate hydrolases"/>
    <property type="match status" value="1"/>
</dbReference>